<name>A0AA48H1Y5_9BACT</name>
<dbReference type="EC" id="2.2.1.6" evidence="8"/>
<evidence type="ECO:0000256" key="4">
    <source>
        <dbReference type="ARBA" id="ARBA00011744"/>
    </source>
</evidence>
<dbReference type="RefSeq" id="WP_243346044.1">
    <property type="nucleotide sequence ID" value="NZ_AP027081.1"/>
</dbReference>
<dbReference type="InterPro" id="IPR027271">
    <property type="entry name" value="Acetolactate_synth/TF_NikR_C"/>
</dbReference>
<dbReference type="KEGG" id="msea:METESE_34680"/>
<dbReference type="Proteomes" id="UP001228113">
    <property type="component" value="Chromosome"/>
</dbReference>
<dbReference type="GO" id="GO:0005829">
    <property type="term" value="C:cytosol"/>
    <property type="evidence" value="ECO:0007669"/>
    <property type="project" value="TreeGrafter"/>
</dbReference>
<dbReference type="GO" id="GO:0003984">
    <property type="term" value="F:acetolactate synthase activity"/>
    <property type="evidence" value="ECO:0007669"/>
    <property type="project" value="UniProtKB-UniRule"/>
</dbReference>
<dbReference type="Pfam" id="PF22629">
    <property type="entry name" value="ACT_AHAS_ss"/>
    <property type="match status" value="1"/>
</dbReference>
<evidence type="ECO:0000313" key="10">
    <source>
        <dbReference type="EMBL" id="BDU78510.1"/>
    </source>
</evidence>
<dbReference type="Gene3D" id="3.30.70.1150">
    <property type="entry name" value="ACT-like. Chain A, domain 2"/>
    <property type="match status" value="1"/>
</dbReference>
<keyword evidence="5 8" id="KW-0028">Amino-acid biosynthesis</keyword>
<keyword evidence="8" id="KW-0808">Transferase</keyword>
<dbReference type="AlphaFoldDB" id="A0AA48H1Y5"/>
<dbReference type="GO" id="GO:0009099">
    <property type="term" value="P:L-valine biosynthetic process"/>
    <property type="evidence" value="ECO:0007669"/>
    <property type="project" value="UniProtKB-UniRule"/>
</dbReference>
<evidence type="ECO:0000256" key="6">
    <source>
        <dbReference type="ARBA" id="ARBA00023304"/>
    </source>
</evidence>
<dbReference type="InterPro" id="IPR039557">
    <property type="entry name" value="AHAS_ACT"/>
</dbReference>
<dbReference type="GO" id="GO:1990610">
    <property type="term" value="F:acetolactate synthase regulator activity"/>
    <property type="evidence" value="ECO:0007669"/>
    <property type="project" value="UniProtKB-UniRule"/>
</dbReference>
<evidence type="ECO:0000256" key="2">
    <source>
        <dbReference type="ARBA" id="ARBA00005025"/>
    </source>
</evidence>
<dbReference type="InterPro" id="IPR002912">
    <property type="entry name" value="ACT_dom"/>
</dbReference>
<comment type="pathway">
    <text evidence="2 8">Amino-acid biosynthesis; L-valine biosynthesis; L-valine from pyruvate: step 1/4.</text>
</comment>
<dbReference type="SUPFAM" id="SSF55021">
    <property type="entry name" value="ACT-like"/>
    <property type="match status" value="2"/>
</dbReference>
<accession>A0AA48H1Y5</accession>
<dbReference type="PROSITE" id="PS51671">
    <property type="entry name" value="ACT"/>
    <property type="match status" value="1"/>
</dbReference>
<proteinExistence type="inferred from homology"/>
<dbReference type="GO" id="GO:0009097">
    <property type="term" value="P:isoleucine biosynthetic process"/>
    <property type="evidence" value="ECO:0007669"/>
    <property type="project" value="UniProtKB-UniRule"/>
</dbReference>
<dbReference type="CDD" id="cd04878">
    <property type="entry name" value="ACT_AHAS"/>
    <property type="match status" value="1"/>
</dbReference>
<dbReference type="InterPro" id="IPR054480">
    <property type="entry name" value="AHAS_small-like_ACT"/>
</dbReference>
<dbReference type="PANTHER" id="PTHR30239">
    <property type="entry name" value="ACETOLACTATE SYNTHASE SMALL SUBUNIT"/>
    <property type="match status" value="1"/>
</dbReference>
<dbReference type="NCBIfam" id="NF008864">
    <property type="entry name" value="PRK11895.1"/>
    <property type="match status" value="1"/>
</dbReference>
<dbReference type="PANTHER" id="PTHR30239:SF0">
    <property type="entry name" value="ACETOLACTATE SYNTHASE SMALL SUBUNIT 1, CHLOROPLASTIC"/>
    <property type="match status" value="1"/>
</dbReference>
<comment type="pathway">
    <text evidence="1 8">Amino-acid biosynthesis; L-isoleucine biosynthesis; L-isoleucine from 2-oxobutanoate: step 1/4.</text>
</comment>
<dbReference type="Gene3D" id="3.30.70.260">
    <property type="match status" value="1"/>
</dbReference>
<comment type="subunit">
    <text evidence="4 8">Dimer of large and small chains.</text>
</comment>
<evidence type="ECO:0000256" key="7">
    <source>
        <dbReference type="ARBA" id="ARBA00048670"/>
    </source>
</evidence>
<evidence type="ECO:0000256" key="3">
    <source>
        <dbReference type="ARBA" id="ARBA00006341"/>
    </source>
</evidence>
<comment type="similarity">
    <text evidence="3 8">Belongs to the acetolactate synthase small subunit family.</text>
</comment>
<evidence type="ECO:0000313" key="11">
    <source>
        <dbReference type="Proteomes" id="UP001228113"/>
    </source>
</evidence>
<sequence length="170" mass="18347">MQRILVALTDNEPGVLDRVASIFRRRGFNIHSLTVSPTLDPDVSRITLVTDLDDRAARAAKSFLERLVNVHSVEDFTDAGPLLRDTALIRVAAGPADRPGLFQLAAIFRAEILEVGPESAVLACCDAPERIRAFVESLRPYGLLEFGRTGVIAVRSSGDPASALHPAASF</sequence>
<dbReference type="EMBL" id="AP027081">
    <property type="protein sequence ID" value="BDU78510.1"/>
    <property type="molecule type" value="Genomic_DNA"/>
</dbReference>
<protein>
    <recommendedName>
        <fullName evidence="8">Acetolactate synthase small subunit</fullName>
        <shortName evidence="8">AHAS</shortName>
        <shortName evidence="8">ALS</shortName>
        <ecNumber evidence="8">2.2.1.6</ecNumber>
    </recommendedName>
    <alternativeName>
        <fullName evidence="8">Acetohydroxy-acid synthase small subunit</fullName>
    </alternativeName>
</protein>
<keyword evidence="6 8" id="KW-0100">Branched-chain amino acid biosynthesis</keyword>
<dbReference type="InterPro" id="IPR045865">
    <property type="entry name" value="ACT-like_dom_sf"/>
</dbReference>
<comment type="function">
    <text evidence="8">Catalyzes the conversion of 2 pyruvate molecules into acetolactate in the first common step of the biosynthetic pathway of the branched-amino acids such as leucine, isoleucine, and valine.</text>
</comment>
<evidence type="ECO:0000256" key="5">
    <source>
        <dbReference type="ARBA" id="ARBA00022605"/>
    </source>
</evidence>
<gene>
    <name evidence="10" type="ORF">METESE_34680</name>
</gene>
<dbReference type="NCBIfam" id="TIGR00119">
    <property type="entry name" value="acolac_sm"/>
    <property type="match status" value="1"/>
</dbReference>
<dbReference type="Pfam" id="PF10369">
    <property type="entry name" value="ALS_ss_C"/>
    <property type="match status" value="1"/>
</dbReference>
<organism evidence="10 11">
    <name type="scientific">Mesoterricola sediminis</name>
    <dbReference type="NCBI Taxonomy" id="2927980"/>
    <lineage>
        <taxon>Bacteria</taxon>
        <taxon>Pseudomonadati</taxon>
        <taxon>Acidobacteriota</taxon>
        <taxon>Holophagae</taxon>
        <taxon>Holophagales</taxon>
        <taxon>Holophagaceae</taxon>
        <taxon>Mesoterricola</taxon>
    </lineage>
</organism>
<evidence type="ECO:0000256" key="1">
    <source>
        <dbReference type="ARBA" id="ARBA00004974"/>
    </source>
</evidence>
<reference evidence="10" key="1">
    <citation type="journal article" date="2023" name="Int. J. Syst. Evol. Microbiol.">
        <title>Mesoterricola silvestris gen. nov., sp. nov., Mesoterricola sediminis sp. nov., Geothrix oryzae sp. nov., Geothrix edaphica sp. nov., Geothrix rubra sp. nov., and Geothrix limicola sp. nov., six novel members of Acidobacteriota isolated from soils.</title>
        <authorList>
            <person name="Itoh H."/>
            <person name="Sugisawa Y."/>
            <person name="Mise K."/>
            <person name="Xu Z."/>
            <person name="Kuniyasu M."/>
            <person name="Ushijima N."/>
            <person name="Kawano K."/>
            <person name="Kobayashi E."/>
            <person name="Shiratori Y."/>
            <person name="Masuda Y."/>
            <person name="Senoo K."/>
        </authorList>
    </citation>
    <scope>NUCLEOTIDE SEQUENCE</scope>
    <source>
        <strain evidence="10">W786</strain>
    </source>
</reference>
<evidence type="ECO:0000259" key="9">
    <source>
        <dbReference type="PROSITE" id="PS51671"/>
    </source>
</evidence>
<keyword evidence="11" id="KW-1185">Reference proteome</keyword>
<evidence type="ECO:0000256" key="8">
    <source>
        <dbReference type="RuleBase" id="RU368092"/>
    </source>
</evidence>
<dbReference type="InterPro" id="IPR004789">
    <property type="entry name" value="Acetalactate_synth_ssu"/>
</dbReference>
<comment type="catalytic activity">
    <reaction evidence="7 8">
        <text>2 pyruvate + H(+) = (2S)-2-acetolactate + CO2</text>
        <dbReference type="Rhea" id="RHEA:25249"/>
        <dbReference type="ChEBI" id="CHEBI:15361"/>
        <dbReference type="ChEBI" id="CHEBI:15378"/>
        <dbReference type="ChEBI" id="CHEBI:16526"/>
        <dbReference type="ChEBI" id="CHEBI:58476"/>
        <dbReference type="EC" id="2.2.1.6"/>
    </reaction>
</comment>
<feature type="domain" description="ACT" evidence="9">
    <location>
        <begin position="4"/>
        <end position="78"/>
    </location>
</feature>
<dbReference type="InterPro" id="IPR019455">
    <property type="entry name" value="Acetolactate_synth_ssu_C"/>
</dbReference>